<protein>
    <recommendedName>
        <fullName evidence="4">DH domain-containing protein</fullName>
    </recommendedName>
</protein>
<reference evidence="2" key="1">
    <citation type="submission" date="2020-11" db="EMBL/GenBank/DDBJ databases">
        <authorList>
            <consortium name="DOE Joint Genome Institute"/>
            <person name="Ahrendt S."/>
            <person name="Riley R."/>
            <person name="Andreopoulos W."/>
            <person name="Labutti K."/>
            <person name="Pangilinan J."/>
            <person name="Ruiz-Duenas F.J."/>
            <person name="Barrasa J.M."/>
            <person name="Sanchez-Garcia M."/>
            <person name="Camarero S."/>
            <person name="Miyauchi S."/>
            <person name="Serrano A."/>
            <person name="Linde D."/>
            <person name="Babiker R."/>
            <person name="Drula E."/>
            <person name="Ayuso-Fernandez I."/>
            <person name="Pacheco R."/>
            <person name="Padilla G."/>
            <person name="Ferreira P."/>
            <person name="Barriuso J."/>
            <person name="Kellner H."/>
            <person name="Castanera R."/>
            <person name="Alfaro M."/>
            <person name="Ramirez L."/>
            <person name="Pisabarro A.G."/>
            <person name="Kuo A."/>
            <person name="Tritt A."/>
            <person name="Lipzen A."/>
            <person name="He G."/>
            <person name="Yan M."/>
            <person name="Ng V."/>
            <person name="Cullen D."/>
            <person name="Martin F."/>
            <person name="Rosso M.-N."/>
            <person name="Henrissat B."/>
            <person name="Hibbett D."/>
            <person name="Martinez A.T."/>
            <person name="Grigoriev I.V."/>
        </authorList>
    </citation>
    <scope>NUCLEOTIDE SEQUENCE</scope>
    <source>
        <strain evidence="2">CBS 247.69</strain>
    </source>
</reference>
<dbReference type="Gene3D" id="1.20.900.10">
    <property type="entry name" value="Dbl homology (DH) domain"/>
    <property type="match status" value="1"/>
</dbReference>
<feature type="compositionally biased region" description="Basic and acidic residues" evidence="1">
    <location>
        <begin position="330"/>
        <end position="340"/>
    </location>
</feature>
<comment type="caution">
    <text evidence="2">The sequence shown here is derived from an EMBL/GenBank/DDBJ whole genome shotgun (WGS) entry which is preliminary data.</text>
</comment>
<accession>A0A9P5YL32</accession>
<gene>
    <name evidence="2" type="ORF">BDZ94DRAFT_27289</name>
</gene>
<feature type="region of interest" description="Disordered" evidence="1">
    <location>
        <begin position="271"/>
        <end position="290"/>
    </location>
</feature>
<dbReference type="Proteomes" id="UP000807353">
    <property type="component" value="Unassembled WGS sequence"/>
</dbReference>
<proteinExistence type="predicted"/>
<dbReference type="AlphaFoldDB" id="A0A9P5YL32"/>
<feature type="compositionally biased region" description="Low complexity" evidence="1">
    <location>
        <begin position="161"/>
        <end position="172"/>
    </location>
</feature>
<feature type="compositionally biased region" description="Low complexity" evidence="1">
    <location>
        <begin position="129"/>
        <end position="143"/>
    </location>
</feature>
<organism evidence="2 3">
    <name type="scientific">Collybia nuda</name>
    <dbReference type="NCBI Taxonomy" id="64659"/>
    <lineage>
        <taxon>Eukaryota</taxon>
        <taxon>Fungi</taxon>
        <taxon>Dikarya</taxon>
        <taxon>Basidiomycota</taxon>
        <taxon>Agaricomycotina</taxon>
        <taxon>Agaricomycetes</taxon>
        <taxon>Agaricomycetidae</taxon>
        <taxon>Agaricales</taxon>
        <taxon>Tricholomatineae</taxon>
        <taxon>Clitocybaceae</taxon>
        <taxon>Collybia</taxon>
    </lineage>
</organism>
<keyword evidence="3" id="KW-1185">Reference proteome</keyword>
<evidence type="ECO:0008006" key="4">
    <source>
        <dbReference type="Google" id="ProtNLM"/>
    </source>
</evidence>
<dbReference type="OrthoDB" id="660555at2759"/>
<feature type="compositionally biased region" description="Pro residues" evidence="1">
    <location>
        <begin position="144"/>
        <end position="160"/>
    </location>
</feature>
<evidence type="ECO:0000256" key="1">
    <source>
        <dbReference type="SAM" id="MobiDB-lite"/>
    </source>
</evidence>
<dbReference type="InterPro" id="IPR035899">
    <property type="entry name" value="DBL_dom_sf"/>
</dbReference>
<feature type="region of interest" description="Disordered" evidence="1">
    <location>
        <begin position="324"/>
        <end position="345"/>
    </location>
</feature>
<evidence type="ECO:0000313" key="2">
    <source>
        <dbReference type="EMBL" id="KAF9469786.1"/>
    </source>
</evidence>
<sequence length="522" mass="58018">MGHPSQNFSPPRPPLIRRDARTWTSHRRWTLAMAMTDEGITDEVLVEELEKMRMRREWSGEDLDEGWDVWEAGGGGWAGSQCSEEPADCGRPWGEDSWIQDRGQAPQSTRRGSWEGDVYGGPRDDVDELSPPTASAFPSTPSLPHLPHPPSSYASPPGPGRNPRSSTTPTATWTTARRALLTCREIVRTERHYLASLQALVAGNTASVPPPLMLRYAGELISASVTLLKRMEEDPSAWGLAAAFLAAEEDVEAAFVAWCGAVGEWFEGGGECEDPEMPPKRKGSKASVNMEEVSPLRRTVSTWRRSFPSIPSLTISVGAAPLPPSAFSNRRKDKEREAPAAKRKPPVRDLAILPTQRVMRYVLLYRGKLHKCPPSEIACSFTDIGIGRPPRTYPIDITLTRACRTCSGRGVSYRTKMRPCTRQFGVSAEAMKFINFPSIPLLFSHPGLDWNRKLSPHPDTKLIFMATPRGERSRYRYHSTSLLPVIIPTCPSLHPFKFFIYPSIYEHGASHLAPILYSSKCS</sequence>
<feature type="region of interest" description="Disordered" evidence="1">
    <location>
        <begin position="75"/>
        <end position="172"/>
    </location>
</feature>
<name>A0A9P5YL32_9AGAR</name>
<evidence type="ECO:0000313" key="3">
    <source>
        <dbReference type="Proteomes" id="UP000807353"/>
    </source>
</evidence>
<dbReference type="EMBL" id="MU150229">
    <property type="protein sequence ID" value="KAF9469786.1"/>
    <property type="molecule type" value="Genomic_DNA"/>
</dbReference>